<protein>
    <recommendedName>
        <fullName evidence="5">15-hydroxyprostaglandin dehydrogenase [NAD(+)]</fullName>
        <ecNumber evidence="3">1.1.1.141</ecNumber>
        <ecNumber evidence="4">1.1.1.232</ecNumber>
    </recommendedName>
    <alternativeName>
        <fullName evidence="7">Eicosanoid/docosanoid dehydrogenase [NAD(+)]</fullName>
    </alternativeName>
    <alternativeName>
        <fullName evidence="6">Prostaglandin dehydrogenase 1</fullName>
    </alternativeName>
</protein>
<reference evidence="24" key="1">
    <citation type="submission" date="2025-08" db="UniProtKB">
        <authorList>
            <consortium name="RefSeq"/>
        </authorList>
    </citation>
    <scope>IDENTIFICATION</scope>
</reference>
<comment type="catalytic activity">
    <reaction evidence="18">
        <text>prostaglandin E2 + NAD(+) = 15-oxoprostaglandin E2 + NADH + H(+)</text>
        <dbReference type="Rhea" id="RHEA:11876"/>
        <dbReference type="ChEBI" id="CHEBI:15378"/>
        <dbReference type="ChEBI" id="CHEBI:57400"/>
        <dbReference type="ChEBI" id="CHEBI:57540"/>
        <dbReference type="ChEBI" id="CHEBI:57945"/>
        <dbReference type="ChEBI" id="CHEBI:606564"/>
        <dbReference type="EC" id="1.1.1.141"/>
    </reaction>
    <physiologicalReaction direction="left-to-right" evidence="18">
        <dbReference type="Rhea" id="RHEA:11877"/>
    </physiologicalReaction>
</comment>
<evidence type="ECO:0000256" key="12">
    <source>
        <dbReference type="ARBA" id="ARBA00048140"/>
    </source>
</evidence>
<dbReference type="EC" id="1.1.1.141" evidence="3"/>
<evidence type="ECO:0000256" key="21">
    <source>
        <dbReference type="ARBA" id="ARBA00049188"/>
    </source>
</evidence>
<evidence type="ECO:0000256" key="5">
    <source>
        <dbReference type="ARBA" id="ARBA00040276"/>
    </source>
</evidence>
<evidence type="ECO:0000256" key="22">
    <source>
        <dbReference type="RuleBase" id="RU000363"/>
    </source>
</evidence>
<evidence type="ECO:0000256" key="18">
    <source>
        <dbReference type="ARBA" id="ARBA00048739"/>
    </source>
</evidence>
<dbReference type="PRINTS" id="PR00080">
    <property type="entry name" value="SDRFAMILY"/>
</dbReference>
<proteinExistence type="inferred from homology"/>
<evidence type="ECO:0000256" key="4">
    <source>
        <dbReference type="ARBA" id="ARBA00039060"/>
    </source>
</evidence>
<comment type="catalytic activity">
    <reaction evidence="10">
        <text>resolvin D1 + NAD(+) = 8-oxoresolvin D1 + NADH + H(+)</text>
        <dbReference type="Rhea" id="RHEA:50124"/>
        <dbReference type="ChEBI" id="CHEBI:15378"/>
        <dbReference type="ChEBI" id="CHEBI:57540"/>
        <dbReference type="ChEBI" id="CHEBI:57945"/>
        <dbReference type="ChEBI" id="CHEBI:132079"/>
        <dbReference type="ChEBI" id="CHEBI:132080"/>
    </reaction>
    <physiologicalReaction direction="left-to-right" evidence="10">
        <dbReference type="Rhea" id="RHEA:50125"/>
    </physiologicalReaction>
</comment>
<dbReference type="PANTHER" id="PTHR44229">
    <property type="entry name" value="15-HYDROXYPROSTAGLANDIN DEHYDROGENASE [NAD(+)]"/>
    <property type="match status" value="1"/>
</dbReference>
<name>A0ABM4CPX5_HYDVU</name>
<comment type="catalytic activity">
    <reaction evidence="14">
        <text>resolvin D1 + NAD(+) = 17-oxoresolvin D1 + NADH + H(+)</text>
        <dbReference type="Rhea" id="RHEA:50128"/>
        <dbReference type="ChEBI" id="CHEBI:15378"/>
        <dbReference type="ChEBI" id="CHEBI:57540"/>
        <dbReference type="ChEBI" id="CHEBI:57945"/>
        <dbReference type="ChEBI" id="CHEBI:132079"/>
        <dbReference type="ChEBI" id="CHEBI:132081"/>
    </reaction>
    <physiologicalReaction direction="left-to-right" evidence="14">
        <dbReference type="Rhea" id="RHEA:50129"/>
    </physiologicalReaction>
</comment>
<gene>
    <name evidence="24" type="primary">LOC100205857</name>
</gene>
<comment type="catalytic activity">
    <reaction evidence="20">
        <text>(15S)-hydroxy-(5Z,8Z,11Z,13E)-eicosatetraenoate + NAD(+) = 15-oxo-(5Z,8Z,11Z,13E)-eicosatetraenoate + NADH + H(+)</text>
        <dbReference type="Rhea" id="RHEA:23260"/>
        <dbReference type="ChEBI" id="CHEBI:15378"/>
        <dbReference type="ChEBI" id="CHEBI:57409"/>
        <dbReference type="ChEBI" id="CHEBI:57410"/>
        <dbReference type="ChEBI" id="CHEBI:57540"/>
        <dbReference type="ChEBI" id="CHEBI:57945"/>
        <dbReference type="EC" id="1.1.1.232"/>
    </reaction>
    <physiologicalReaction direction="left-to-right" evidence="20">
        <dbReference type="Rhea" id="RHEA:23261"/>
    </physiologicalReaction>
</comment>
<comment type="catalytic activity">
    <reaction evidence="21">
        <text>resolvin E1 + NAD(+) = 18-oxo-resolvin E1 + NADH + H(+)</text>
        <dbReference type="Rhea" id="RHEA:49244"/>
        <dbReference type="ChEBI" id="CHEBI:15378"/>
        <dbReference type="ChEBI" id="CHEBI:57540"/>
        <dbReference type="ChEBI" id="CHEBI:57945"/>
        <dbReference type="ChEBI" id="CHEBI:91000"/>
        <dbReference type="ChEBI" id="CHEBI:91001"/>
    </reaction>
    <physiologicalReaction direction="left-to-right" evidence="21">
        <dbReference type="Rhea" id="RHEA:49245"/>
    </physiologicalReaction>
</comment>
<sequence>MSIFNKIFLITGGARGLGKGFAQAVVQRGGKVILVDVLRDFGVTTEKELNEVYPGQSVFYEGDVTNELSMRKIWEDGEKRFSGPVKVLVNNAGIFHSGDWKKTVNINFVSLMEMTYLAMEKMSIKKNGDGGTIINIASAAGLTSAEVYESIPYFVSKSAVVSLTKSLASSNVLENEGVRVAVMCPTFADTEMVRGNHKVVEMVAKNKLGVMTVQRVVADFVKLFEDMHSDKVQNGAIMLQTSVAESQYIKLPKMNMSSKI</sequence>
<dbReference type="InterPro" id="IPR002347">
    <property type="entry name" value="SDR_fam"/>
</dbReference>
<comment type="catalytic activity">
    <reaction evidence="19">
        <text>resolvin D2 + NAD(+) = 16-oxoresolvin D2 + NADH + H(+)</text>
        <dbReference type="Rhea" id="RHEA:53588"/>
        <dbReference type="ChEBI" id="CHEBI:15378"/>
        <dbReference type="ChEBI" id="CHEBI:57540"/>
        <dbReference type="ChEBI" id="CHEBI:57945"/>
        <dbReference type="ChEBI" id="CHEBI:133367"/>
        <dbReference type="ChEBI" id="CHEBI:137498"/>
    </reaction>
    <physiologicalReaction direction="left-to-right" evidence="19">
        <dbReference type="Rhea" id="RHEA:53589"/>
    </physiologicalReaction>
</comment>
<evidence type="ECO:0000256" key="8">
    <source>
        <dbReference type="ARBA" id="ARBA00045705"/>
    </source>
</evidence>
<dbReference type="SUPFAM" id="SSF51735">
    <property type="entry name" value="NAD(P)-binding Rossmann-fold domains"/>
    <property type="match status" value="1"/>
</dbReference>
<evidence type="ECO:0000256" key="16">
    <source>
        <dbReference type="ARBA" id="ARBA00048535"/>
    </source>
</evidence>
<dbReference type="Proteomes" id="UP001652625">
    <property type="component" value="Chromosome 10"/>
</dbReference>
<comment type="similarity">
    <text evidence="1 22">Belongs to the short-chain dehydrogenases/reductases (SDR) family.</text>
</comment>
<comment type="catalytic activity">
    <reaction evidence="9">
        <text>prostaglandin E1 + NAD(+) = 15-oxoprostaglandin E1 + NADH + H(+)</text>
        <dbReference type="Rhea" id="RHEA:16477"/>
        <dbReference type="ChEBI" id="CHEBI:15378"/>
        <dbReference type="ChEBI" id="CHEBI:57397"/>
        <dbReference type="ChEBI" id="CHEBI:57401"/>
        <dbReference type="ChEBI" id="CHEBI:57540"/>
        <dbReference type="ChEBI" id="CHEBI:57945"/>
    </reaction>
    <physiologicalReaction direction="left-to-right" evidence="9">
        <dbReference type="Rhea" id="RHEA:16478"/>
    </physiologicalReaction>
</comment>
<comment type="catalytic activity">
    <reaction evidence="11">
        <text>14-hydroxy-(4Z,7Z,10Z,12E,16Z,19Z)-docosahexaenoate + NAD(+) = 14-oxo-(4Z,7Z,10Z,12E,16Z,19Z)-docosahexaenoate + NADH + H(+)</text>
        <dbReference type="Rhea" id="RHEA:48952"/>
        <dbReference type="ChEBI" id="CHEBI:15378"/>
        <dbReference type="ChEBI" id="CHEBI:57540"/>
        <dbReference type="ChEBI" id="CHEBI:57945"/>
        <dbReference type="ChEBI" id="CHEBI:90866"/>
        <dbReference type="ChEBI" id="CHEBI:90867"/>
    </reaction>
    <physiologicalReaction direction="left-to-right" evidence="11">
        <dbReference type="Rhea" id="RHEA:48953"/>
    </physiologicalReaction>
</comment>
<comment type="catalytic activity">
    <reaction evidence="13">
        <text>(11R)-hydroxy-(5Z,8Z,12E,14Z)-eicosatetraenoate + NAD(+) = 11-oxo-(5Z,8Z,12E,14Z)-eicosatetraenoate + NADH + H(+)</text>
        <dbReference type="Rhea" id="RHEA:48640"/>
        <dbReference type="ChEBI" id="CHEBI:15378"/>
        <dbReference type="ChEBI" id="CHEBI:57540"/>
        <dbReference type="ChEBI" id="CHEBI:57945"/>
        <dbReference type="ChEBI" id="CHEBI:78836"/>
        <dbReference type="ChEBI" id="CHEBI:90697"/>
    </reaction>
    <physiologicalReaction direction="left-to-right" evidence="13">
        <dbReference type="Rhea" id="RHEA:48641"/>
    </physiologicalReaction>
</comment>
<evidence type="ECO:0000256" key="1">
    <source>
        <dbReference type="ARBA" id="ARBA00006484"/>
    </source>
</evidence>
<evidence type="ECO:0000256" key="17">
    <source>
        <dbReference type="ARBA" id="ARBA00048611"/>
    </source>
</evidence>
<dbReference type="InterPro" id="IPR036291">
    <property type="entry name" value="NAD(P)-bd_dom_sf"/>
</dbReference>
<evidence type="ECO:0000256" key="6">
    <source>
        <dbReference type="ARBA" id="ARBA00041812"/>
    </source>
</evidence>
<comment type="catalytic activity">
    <reaction evidence="17">
        <text>prostaglandin A1 + NAD(+) = 15-oxo-prostaglandin A1 + NADH + H(+)</text>
        <dbReference type="Rhea" id="RHEA:41263"/>
        <dbReference type="ChEBI" id="CHEBI:15378"/>
        <dbReference type="ChEBI" id="CHEBI:57398"/>
        <dbReference type="ChEBI" id="CHEBI:57540"/>
        <dbReference type="ChEBI" id="CHEBI:57945"/>
        <dbReference type="ChEBI" id="CHEBI:85072"/>
    </reaction>
    <physiologicalReaction direction="left-to-right" evidence="17">
        <dbReference type="Rhea" id="RHEA:41264"/>
    </physiologicalReaction>
</comment>
<comment type="catalytic activity">
    <reaction evidence="16">
        <text>lipoxin A4 + NAD(+) = 15-oxo-(5S,6R)-dihydroxy-(7E,9E,11Z,13E)-eicosatetraenoate + NADH + H(+)</text>
        <dbReference type="Rhea" id="RHEA:41572"/>
        <dbReference type="ChEBI" id="CHEBI:15378"/>
        <dbReference type="ChEBI" id="CHEBI:57540"/>
        <dbReference type="ChEBI" id="CHEBI:57945"/>
        <dbReference type="ChEBI" id="CHEBI:67026"/>
        <dbReference type="ChEBI" id="CHEBI:78311"/>
    </reaction>
    <physiologicalReaction direction="left-to-right" evidence="16">
        <dbReference type="Rhea" id="RHEA:41573"/>
    </physiologicalReaction>
</comment>
<dbReference type="EC" id="1.1.1.232" evidence="4"/>
<evidence type="ECO:0000256" key="20">
    <source>
        <dbReference type="ARBA" id="ARBA00049151"/>
    </source>
</evidence>
<comment type="function">
    <text evidence="8">Catalyzes the NAD-dependent dehydrogenation (oxidation) of a broad array of hydroxylated polyunsaturated fatty acids (mainly eicosanoids and docosanoids, including prostaglandins, lipoxins and resolvins), yielding their corresponding keto (oxo) metabolites. Decreases the levels of the pro-proliferative prostaglandins such as prostaglandin E2 (whose activity is increased in cancer because of an increase in the expression of cyclooxygenase 2) and generates oxo-fatty acid products that can profoundly influence cell function by abrogating pro-inflammatory cytokine expression. Converts resolvins E1, D1 and D2 to their oxo products, which represents a mode of resolvin inactivation. Resolvin E1 plays important roles during the resolution phase of acute inflammation, while resolvins D1 and D2 have a unique role in obesity-induced adipose inflammation.</text>
</comment>
<dbReference type="PANTHER" id="PTHR44229:SF4">
    <property type="entry name" value="15-HYDROXYPROSTAGLANDIN DEHYDROGENASE [NAD(+)]"/>
    <property type="match status" value="1"/>
</dbReference>
<evidence type="ECO:0000313" key="23">
    <source>
        <dbReference type="Proteomes" id="UP001652625"/>
    </source>
</evidence>
<evidence type="ECO:0000256" key="3">
    <source>
        <dbReference type="ARBA" id="ARBA00038968"/>
    </source>
</evidence>
<evidence type="ECO:0000256" key="11">
    <source>
        <dbReference type="ARBA" id="ARBA00048008"/>
    </source>
</evidence>
<dbReference type="Pfam" id="PF00106">
    <property type="entry name" value="adh_short"/>
    <property type="match status" value="1"/>
</dbReference>
<comment type="catalytic activity">
    <reaction evidence="12">
        <text>15-oxo-(5S,6R)-dihydroxy-(7E,9E,11Z)-eicosatrienoate + NADH + H(+) = (5S,6R,15S)-trihydroxy-(7E,9E,11Z)-eicosatrienoate + NAD(+)</text>
        <dbReference type="Rhea" id="RHEA:41596"/>
        <dbReference type="ChEBI" id="CHEBI:15378"/>
        <dbReference type="ChEBI" id="CHEBI:57540"/>
        <dbReference type="ChEBI" id="CHEBI:57945"/>
        <dbReference type="ChEBI" id="CHEBI:78325"/>
        <dbReference type="ChEBI" id="CHEBI:78329"/>
    </reaction>
    <physiologicalReaction direction="left-to-right" evidence="12">
        <dbReference type="Rhea" id="RHEA:41597"/>
    </physiologicalReaction>
</comment>
<evidence type="ECO:0000256" key="7">
    <source>
        <dbReference type="ARBA" id="ARBA00042026"/>
    </source>
</evidence>
<evidence type="ECO:0000256" key="19">
    <source>
        <dbReference type="ARBA" id="ARBA00048921"/>
    </source>
</evidence>
<keyword evidence="2" id="KW-0560">Oxidoreductase</keyword>
<evidence type="ECO:0000256" key="10">
    <source>
        <dbReference type="ARBA" id="ARBA00047672"/>
    </source>
</evidence>
<evidence type="ECO:0000256" key="13">
    <source>
        <dbReference type="ARBA" id="ARBA00048144"/>
    </source>
</evidence>
<dbReference type="RefSeq" id="XP_065663891.1">
    <property type="nucleotide sequence ID" value="XM_065807819.1"/>
</dbReference>
<keyword evidence="23" id="KW-1185">Reference proteome</keyword>
<accession>A0ABM4CPX5</accession>
<dbReference type="Gene3D" id="3.40.50.720">
    <property type="entry name" value="NAD(P)-binding Rossmann-like Domain"/>
    <property type="match status" value="1"/>
</dbReference>
<dbReference type="GeneID" id="100205857"/>
<evidence type="ECO:0000256" key="2">
    <source>
        <dbReference type="ARBA" id="ARBA00023002"/>
    </source>
</evidence>
<evidence type="ECO:0000256" key="9">
    <source>
        <dbReference type="ARBA" id="ARBA00047325"/>
    </source>
</evidence>
<comment type="catalytic activity">
    <reaction evidence="15">
        <text>resolvin D2 + NAD(+) = 7-oxoresolvin D2 + NADH + H(+)</text>
        <dbReference type="Rhea" id="RHEA:53584"/>
        <dbReference type="ChEBI" id="CHEBI:15378"/>
        <dbReference type="ChEBI" id="CHEBI:57540"/>
        <dbReference type="ChEBI" id="CHEBI:57945"/>
        <dbReference type="ChEBI" id="CHEBI:133367"/>
        <dbReference type="ChEBI" id="CHEBI:137497"/>
    </reaction>
    <physiologicalReaction direction="left-to-right" evidence="15">
        <dbReference type="Rhea" id="RHEA:53585"/>
    </physiologicalReaction>
</comment>
<evidence type="ECO:0000256" key="15">
    <source>
        <dbReference type="ARBA" id="ARBA00048393"/>
    </source>
</evidence>
<evidence type="ECO:0000256" key="14">
    <source>
        <dbReference type="ARBA" id="ARBA00048170"/>
    </source>
</evidence>
<evidence type="ECO:0000313" key="24">
    <source>
        <dbReference type="RefSeq" id="XP_065663891.1"/>
    </source>
</evidence>
<organism evidence="23 24">
    <name type="scientific">Hydra vulgaris</name>
    <name type="common">Hydra</name>
    <name type="synonym">Hydra attenuata</name>
    <dbReference type="NCBI Taxonomy" id="6087"/>
    <lineage>
        <taxon>Eukaryota</taxon>
        <taxon>Metazoa</taxon>
        <taxon>Cnidaria</taxon>
        <taxon>Hydrozoa</taxon>
        <taxon>Hydroidolina</taxon>
        <taxon>Anthoathecata</taxon>
        <taxon>Aplanulata</taxon>
        <taxon>Hydridae</taxon>
        <taxon>Hydra</taxon>
    </lineage>
</organism>
<dbReference type="PRINTS" id="PR00081">
    <property type="entry name" value="GDHRDH"/>
</dbReference>